<organism evidence="1 2">
    <name type="scientific">Chitinophaga ginsengisegetis</name>
    <dbReference type="NCBI Taxonomy" id="393003"/>
    <lineage>
        <taxon>Bacteria</taxon>
        <taxon>Pseudomonadati</taxon>
        <taxon>Bacteroidota</taxon>
        <taxon>Chitinophagia</taxon>
        <taxon>Chitinophagales</taxon>
        <taxon>Chitinophagaceae</taxon>
        <taxon>Chitinophaga</taxon>
    </lineage>
</organism>
<dbReference type="RefSeq" id="WP_079468400.1">
    <property type="nucleotide sequence ID" value="NZ_FUZZ01000001.1"/>
</dbReference>
<protein>
    <submittedName>
        <fullName evidence="1">Uncharacterized protein</fullName>
    </submittedName>
</protein>
<gene>
    <name evidence="1" type="ORF">SAMN05660461_1111</name>
</gene>
<dbReference type="AlphaFoldDB" id="A0A1T5NCH2"/>
<accession>A0A1T5NCH2</accession>
<dbReference type="Proteomes" id="UP000190166">
    <property type="component" value="Unassembled WGS sequence"/>
</dbReference>
<reference evidence="1 2" key="1">
    <citation type="submission" date="2017-02" db="EMBL/GenBank/DDBJ databases">
        <authorList>
            <person name="Peterson S.W."/>
        </authorList>
    </citation>
    <scope>NUCLEOTIDE SEQUENCE [LARGE SCALE GENOMIC DNA]</scope>
    <source>
        <strain evidence="1 2">DSM 18108</strain>
    </source>
</reference>
<dbReference type="STRING" id="393003.SAMN05660461_1111"/>
<proteinExistence type="predicted"/>
<sequence>MENTATSRSEQLSSFASRYVKGYGSYPNPEDPDPHPWPFGPLVRNAWKSSLLTYMAQRDARLWEIINGPGPQPWAGPHPEPWQYGPVPDPWLRPGPVPWKVTFARSFAQEVIDKAQLIQYSGESANGSSDHSGGSKFIYDITDELCPPPKKVPPRPKFDELDLFVIGLEFKQAAEFIRQDSLKTALLTSAGKLIETGINLSNG</sequence>
<evidence type="ECO:0000313" key="2">
    <source>
        <dbReference type="Proteomes" id="UP000190166"/>
    </source>
</evidence>
<evidence type="ECO:0000313" key="1">
    <source>
        <dbReference type="EMBL" id="SKC98146.1"/>
    </source>
</evidence>
<keyword evidence="2" id="KW-1185">Reference proteome</keyword>
<name>A0A1T5NCH2_9BACT</name>
<dbReference type="EMBL" id="FUZZ01000001">
    <property type="protein sequence ID" value="SKC98146.1"/>
    <property type="molecule type" value="Genomic_DNA"/>
</dbReference>